<dbReference type="Proteomes" id="UP000799118">
    <property type="component" value="Unassembled WGS sequence"/>
</dbReference>
<dbReference type="InterPro" id="IPR027479">
    <property type="entry name" value="S-Me-THD_N_sf"/>
</dbReference>
<dbReference type="SUPFAM" id="SSF53067">
    <property type="entry name" value="Actin-like ATPase domain"/>
    <property type="match status" value="2"/>
</dbReference>
<dbReference type="InterPro" id="IPR043129">
    <property type="entry name" value="ATPase_NBD"/>
</dbReference>
<evidence type="ECO:0008006" key="8">
    <source>
        <dbReference type="Google" id="ProtNLM"/>
    </source>
</evidence>
<dbReference type="FunFam" id="3.40.1610.10:FF:000001">
    <property type="entry name" value="Hydantoinase, putative"/>
    <property type="match status" value="1"/>
</dbReference>
<dbReference type="PANTHER" id="PTHR11365">
    <property type="entry name" value="5-OXOPROLINASE RELATED"/>
    <property type="match status" value="1"/>
</dbReference>
<dbReference type="OrthoDB" id="5404895at2759"/>
<feature type="domain" description="Hydantoinase A/oxoprolinase" evidence="2">
    <location>
        <begin position="206"/>
        <end position="492"/>
    </location>
</feature>
<sequence length="1005" mass="107134">MAILRIGIDVGGTNSDGCLLDPTAESSPNRGILSYTKSPTTPNPSEGIETVINVLLEQANVDPAEIASITIGTTHFVNAVIEKDHSRLAPVAVLRLCGPFSHSLPPGIDWPKDLRDLLCAHVAFLDGGLEIDGSVIREPNEVQVKEECARIKAMGIRSIVVNGVFSPADVMGERQEERVGEWINSCYPEADVVLSKEVANLGFMERENAAILNASILSFARHTISSFQYAIHRLKLTCPVFLTQNDGTILQAADAARLPIRTFNSGPTNSMCGAAFLVKANIKKESMLVIDIGGTTTDVGMLVASGLPRQAAAVTEMGGVRMNFSCPDVKSIGLGGGSRVRTREDDLKTPILTIGPDSVGHLISEQALVFGGDVPTTTDYAMVSRSLISQSDASIGTMQLAKERLLESNQGKGYDLPELLSAYEAAARRKLEEVIDQMKTSADDVPVLLVGGGAVIISPDREGKVSLKGASRVIIPEYAGVANAIGAAIARVSGVVDTVLSTEGRTTQAVLQEVSKMAIERAVAAGAVRDTIEIAEMDAIPVPYVANKCRLIVKAIGDFEFSRITTPTIPHLEASPDSTSNYSVKAISSKTSIPENPSPSTGVLSTSSDISSYIPTIVLSPGKSNTSSLPDSTNYEWYLSEIDLEWITVGCYILGTGGGGTPYQHFLRLREMMRSTGATVRVIEPGWVGDEDVVGCGGCKGSPTVGIEKLPGDELMESQNILYDYLGIKPDVMIDLEIGGGNGLQVDGDWMGRAYPVAWQITPVVWAGDHALFLPTVIADGNGNNILMLSARSEKQIERALRAALSEMGSSVGCAKGPCSGKDMKTWVIENTISLSWRIGRAVALCRSRNDVDHVAEAIIEEVGGDESARVLFKGKIINVERKTVKGHVYGEVLIGAADVSGSGSMNENILAIALSDSGSEQVVASVPDLICVCDARTGEAIGTPEYRYGLLVFVVGISGSEKWTSSERGLEIGGPRAFGMEIEYKPLGKFKKPKSVIEEYMDVR</sequence>
<dbReference type="Pfam" id="PF01968">
    <property type="entry name" value="Hydantoinase_A"/>
    <property type="match status" value="1"/>
</dbReference>
<dbReference type="GO" id="GO:0016787">
    <property type="term" value="F:hydrolase activity"/>
    <property type="evidence" value="ECO:0007669"/>
    <property type="project" value="InterPro"/>
</dbReference>
<feature type="region of interest" description="Disordered" evidence="1">
    <location>
        <begin position="20"/>
        <end position="44"/>
    </location>
</feature>
<dbReference type="Gene3D" id="2.40.390.10">
    <property type="entry name" value="CV3147-like"/>
    <property type="match status" value="1"/>
</dbReference>
<dbReference type="InterPro" id="IPR002821">
    <property type="entry name" value="Hydantoinase_A"/>
</dbReference>
<reference evidence="6" key="1">
    <citation type="journal article" date="2019" name="Environ. Microbiol.">
        <title>Fungal ecological strategies reflected in gene transcription - a case study of two litter decomposers.</title>
        <authorList>
            <person name="Barbi F."/>
            <person name="Kohler A."/>
            <person name="Barry K."/>
            <person name="Baskaran P."/>
            <person name="Daum C."/>
            <person name="Fauchery L."/>
            <person name="Ihrmark K."/>
            <person name="Kuo A."/>
            <person name="LaButti K."/>
            <person name="Lipzen A."/>
            <person name="Morin E."/>
            <person name="Grigoriev I.V."/>
            <person name="Henrissat B."/>
            <person name="Lindahl B."/>
            <person name="Martin F."/>
        </authorList>
    </citation>
    <scope>NUCLEOTIDE SEQUENCE</scope>
    <source>
        <strain evidence="6">JB14</strain>
    </source>
</reference>
<dbReference type="PANTHER" id="PTHR11365:SF10">
    <property type="entry name" value="HYDANTOINASE_OXOPROLINASE"/>
    <property type="match status" value="1"/>
</dbReference>
<organism evidence="6 7">
    <name type="scientific">Gymnopus androsaceus JB14</name>
    <dbReference type="NCBI Taxonomy" id="1447944"/>
    <lineage>
        <taxon>Eukaryota</taxon>
        <taxon>Fungi</taxon>
        <taxon>Dikarya</taxon>
        <taxon>Basidiomycota</taxon>
        <taxon>Agaricomycotina</taxon>
        <taxon>Agaricomycetes</taxon>
        <taxon>Agaricomycetidae</taxon>
        <taxon>Agaricales</taxon>
        <taxon>Marasmiineae</taxon>
        <taxon>Omphalotaceae</taxon>
        <taxon>Gymnopus</taxon>
    </lineage>
</organism>
<dbReference type="Pfam" id="PF20906">
    <property type="entry name" value="S-Me-THD_C"/>
    <property type="match status" value="1"/>
</dbReference>
<dbReference type="InterPro" id="IPR045079">
    <property type="entry name" value="Oxoprolinase-like"/>
</dbReference>
<dbReference type="AlphaFoldDB" id="A0A6A4IMA4"/>
<dbReference type="InterPro" id="IPR008040">
    <property type="entry name" value="Hydant_A_N"/>
</dbReference>
<evidence type="ECO:0000259" key="2">
    <source>
        <dbReference type="Pfam" id="PF01968"/>
    </source>
</evidence>
<keyword evidence="7" id="KW-1185">Reference proteome</keyword>
<protein>
    <recommendedName>
        <fullName evidence="8">DUF917-domain-containing protein</fullName>
    </recommendedName>
</protein>
<evidence type="ECO:0000259" key="3">
    <source>
        <dbReference type="Pfam" id="PF05378"/>
    </source>
</evidence>
<evidence type="ECO:0000313" key="7">
    <source>
        <dbReference type="Proteomes" id="UP000799118"/>
    </source>
</evidence>
<proteinExistence type="predicted"/>
<dbReference type="Pfam" id="PF06032">
    <property type="entry name" value="S-Me-THD_N"/>
    <property type="match status" value="1"/>
</dbReference>
<dbReference type="Pfam" id="PF05378">
    <property type="entry name" value="Hydant_A_N"/>
    <property type="match status" value="1"/>
</dbReference>
<feature type="domain" description="Hydantoinase/oxoprolinase N-terminal" evidence="3">
    <location>
        <begin position="5"/>
        <end position="184"/>
    </location>
</feature>
<dbReference type="InterPro" id="IPR048350">
    <property type="entry name" value="S-Me-THD-like_C"/>
</dbReference>
<dbReference type="InterPro" id="IPR010318">
    <property type="entry name" value="S-Me-THD_N"/>
</dbReference>
<feature type="domain" description="S-Me-THD-like C-terminal" evidence="5">
    <location>
        <begin position="793"/>
        <end position="988"/>
    </location>
</feature>
<accession>A0A6A4IMA4</accession>
<evidence type="ECO:0000313" key="6">
    <source>
        <dbReference type="EMBL" id="KAE9410980.1"/>
    </source>
</evidence>
<evidence type="ECO:0000259" key="4">
    <source>
        <dbReference type="Pfam" id="PF06032"/>
    </source>
</evidence>
<evidence type="ECO:0000256" key="1">
    <source>
        <dbReference type="SAM" id="MobiDB-lite"/>
    </source>
</evidence>
<feature type="compositionally biased region" description="Polar residues" evidence="1">
    <location>
        <begin position="24"/>
        <end position="44"/>
    </location>
</feature>
<feature type="domain" description="S-Me-THD N-terminal" evidence="4">
    <location>
        <begin position="643"/>
        <end position="788"/>
    </location>
</feature>
<dbReference type="InterPro" id="IPR024071">
    <property type="entry name" value="S-Me-THD_C_sf"/>
</dbReference>
<gene>
    <name evidence="6" type="ORF">BT96DRAFT_983643</name>
</gene>
<name>A0A6A4IMA4_9AGAR</name>
<evidence type="ECO:0000259" key="5">
    <source>
        <dbReference type="Pfam" id="PF20906"/>
    </source>
</evidence>
<dbReference type="SUPFAM" id="SSF160991">
    <property type="entry name" value="CV3147-like"/>
    <property type="match status" value="1"/>
</dbReference>
<dbReference type="EMBL" id="ML769384">
    <property type="protein sequence ID" value="KAE9410980.1"/>
    <property type="molecule type" value="Genomic_DNA"/>
</dbReference>
<dbReference type="Gene3D" id="3.40.1610.10">
    <property type="entry name" value="CV3147-like domain"/>
    <property type="match status" value="1"/>
</dbReference>